<proteinExistence type="predicted"/>
<dbReference type="Pfam" id="PF14111">
    <property type="entry name" value="DUF4283"/>
    <property type="match status" value="1"/>
</dbReference>
<dbReference type="Proteomes" id="UP000596661">
    <property type="component" value="Chromosome 9"/>
</dbReference>
<organism evidence="2 3">
    <name type="scientific">Cannabis sativa</name>
    <name type="common">Hemp</name>
    <name type="synonym">Marijuana</name>
    <dbReference type="NCBI Taxonomy" id="3483"/>
    <lineage>
        <taxon>Eukaryota</taxon>
        <taxon>Viridiplantae</taxon>
        <taxon>Streptophyta</taxon>
        <taxon>Embryophyta</taxon>
        <taxon>Tracheophyta</taxon>
        <taxon>Spermatophyta</taxon>
        <taxon>Magnoliopsida</taxon>
        <taxon>eudicotyledons</taxon>
        <taxon>Gunneridae</taxon>
        <taxon>Pentapetalae</taxon>
        <taxon>rosids</taxon>
        <taxon>fabids</taxon>
        <taxon>Rosales</taxon>
        <taxon>Cannabaceae</taxon>
        <taxon>Cannabis</taxon>
    </lineage>
</organism>
<sequence length="154" mass="17597">MADANLSALFENSFQVTMSDITCNLHPGEVDHSKAPSKILLGKLYCFSRLGCKAIHGSLKNAWSFLTAWSWNERDDGLLQFTFQTAFDAENVLLRHPWFVCGNLFVLMSWPSWLTPSEVVFDETPTWAIAYYMREQFIICDVFDLRAVIDSTSQ</sequence>
<accession>A0A803QHT4</accession>
<evidence type="ECO:0000313" key="2">
    <source>
        <dbReference type="EnsemblPlants" id="cds.evm.model.09.924"/>
    </source>
</evidence>
<name>A0A803QHT4_CANSA</name>
<reference evidence="2" key="2">
    <citation type="submission" date="2021-03" db="UniProtKB">
        <authorList>
            <consortium name="EnsemblPlants"/>
        </authorList>
    </citation>
    <scope>IDENTIFICATION</scope>
</reference>
<dbReference type="AlphaFoldDB" id="A0A803QHT4"/>
<keyword evidence="3" id="KW-1185">Reference proteome</keyword>
<evidence type="ECO:0000313" key="3">
    <source>
        <dbReference type="Proteomes" id="UP000596661"/>
    </source>
</evidence>
<dbReference type="InterPro" id="IPR025558">
    <property type="entry name" value="DUF4283"/>
</dbReference>
<dbReference type="Gramene" id="evm.model.09.924">
    <property type="protein sequence ID" value="cds.evm.model.09.924"/>
    <property type="gene ID" value="evm.TU.09.924"/>
</dbReference>
<reference evidence="2" key="1">
    <citation type="submission" date="2018-11" db="EMBL/GenBank/DDBJ databases">
        <authorList>
            <person name="Grassa J C."/>
        </authorList>
    </citation>
    <scope>NUCLEOTIDE SEQUENCE [LARGE SCALE GENOMIC DNA]</scope>
</reference>
<evidence type="ECO:0000259" key="1">
    <source>
        <dbReference type="Pfam" id="PF14111"/>
    </source>
</evidence>
<dbReference type="EMBL" id="UZAU01000741">
    <property type="status" value="NOT_ANNOTATED_CDS"/>
    <property type="molecule type" value="Genomic_DNA"/>
</dbReference>
<dbReference type="EnsemblPlants" id="evm.model.09.924">
    <property type="protein sequence ID" value="cds.evm.model.09.924"/>
    <property type="gene ID" value="evm.TU.09.924"/>
</dbReference>
<feature type="domain" description="DUF4283" evidence="1">
    <location>
        <begin position="53"/>
        <end position="118"/>
    </location>
</feature>
<protein>
    <recommendedName>
        <fullName evidence="1">DUF4283 domain-containing protein</fullName>
    </recommendedName>
</protein>